<evidence type="ECO:0000256" key="7">
    <source>
        <dbReference type="PROSITE-ProRule" id="PRU00076"/>
    </source>
</evidence>
<dbReference type="FunFam" id="2.90.10.10:FF:000001">
    <property type="entry name" value="G-type lectin S-receptor-like serine/threonine-protein kinase"/>
    <property type="match status" value="1"/>
</dbReference>
<keyword evidence="2" id="KW-0732">Signal</keyword>
<evidence type="ECO:0000313" key="12">
    <source>
        <dbReference type="EMBL" id="KAF7842153.1"/>
    </source>
</evidence>
<dbReference type="Pfam" id="PF01453">
    <property type="entry name" value="B_lectin"/>
    <property type="match status" value="1"/>
</dbReference>
<evidence type="ECO:0000313" key="13">
    <source>
        <dbReference type="Proteomes" id="UP000634136"/>
    </source>
</evidence>
<reference evidence="12" key="1">
    <citation type="submission" date="2020-09" db="EMBL/GenBank/DDBJ databases">
        <title>Genome-Enabled Discovery of Anthraquinone Biosynthesis in Senna tora.</title>
        <authorList>
            <person name="Kang S.-H."/>
            <person name="Pandey R.P."/>
            <person name="Lee C.-M."/>
            <person name="Sim J.-S."/>
            <person name="Jeong J.-T."/>
            <person name="Choi B.-S."/>
            <person name="Jung M."/>
            <person name="Ginzburg D."/>
            <person name="Zhao K."/>
            <person name="Won S.Y."/>
            <person name="Oh T.-J."/>
            <person name="Yu Y."/>
            <person name="Kim N.-H."/>
            <person name="Lee O.R."/>
            <person name="Lee T.-H."/>
            <person name="Bashyal P."/>
            <person name="Kim T.-S."/>
            <person name="Lee W.-H."/>
            <person name="Kawkins C."/>
            <person name="Kim C.-K."/>
            <person name="Kim J.S."/>
            <person name="Ahn B.O."/>
            <person name="Rhee S.Y."/>
            <person name="Sohng J.K."/>
        </authorList>
    </citation>
    <scope>NUCLEOTIDE SEQUENCE</scope>
    <source>
        <tissue evidence="12">Leaf</tissue>
    </source>
</reference>
<dbReference type="Proteomes" id="UP000634136">
    <property type="component" value="Unassembled WGS sequence"/>
</dbReference>
<keyword evidence="3" id="KW-1015">Disulfide bond</keyword>
<dbReference type="PROSITE" id="PS50948">
    <property type="entry name" value="PAN"/>
    <property type="match status" value="1"/>
</dbReference>
<proteinExistence type="predicted"/>
<organism evidence="12 13">
    <name type="scientific">Senna tora</name>
    <dbReference type="NCBI Taxonomy" id="362788"/>
    <lineage>
        <taxon>Eukaryota</taxon>
        <taxon>Viridiplantae</taxon>
        <taxon>Streptophyta</taxon>
        <taxon>Embryophyta</taxon>
        <taxon>Tracheophyta</taxon>
        <taxon>Spermatophyta</taxon>
        <taxon>Magnoliopsida</taxon>
        <taxon>eudicotyledons</taxon>
        <taxon>Gunneridae</taxon>
        <taxon>Pentapetalae</taxon>
        <taxon>rosids</taxon>
        <taxon>fabids</taxon>
        <taxon>Fabales</taxon>
        <taxon>Fabaceae</taxon>
        <taxon>Caesalpinioideae</taxon>
        <taxon>Cassia clade</taxon>
        <taxon>Senna</taxon>
    </lineage>
</organism>
<evidence type="ECO:0000259" key="10">
    <source>
        <dbReference type="PROSITE" id="PS50927"/>
    </source>
</evidence>
<evidence type="ECO:0000256" key="3">
    <source>
        <dbReference type="ARBA" id="ARBA00023157"/>
    </source>
</evidence>
<dbReference type="CDD" id="cd00054">
    <property type="entry name" value="EGF_CA"/>
    <property type="match status" value="1"/>
</dbReference>
<accession>A0A834XAX0</accession>
<dbReference type="Pfam" id="PF08276">
    <property type="entry name" value="PAN_2"/>
    <property type="match status" value="1"/>
</dbReference>
<dbReference type="InterPro" id="IPR001480">
    <property type="entry name" value="Bulb-type_lectin_dom"/>
</dbReference>
<dbReference type="CDD" id="cd00028">
    <property type="entry name" value="B_lectin"/>
    <property type="match status" value="1"/>
</dbReference>
<keyword evidence="7" id="KW-0245">EGF-like domain</keyword>
<gene>
    <name evidence="12" type="ORF">G2W53_004451</name>
</gene>
<evidence type="ECO:0000256" key="6">
    <source>
        <dbReference type="ARBA" id="ARBA00048679"/>
    </source>
</evidence>
<dbReference type="InterPro" id="IPR011009">
    <property type="entry name" value="Kinase-like_dom_sf"/>
</dbReference>
<keyword evidence="8" id="KW-0812">Transmembrane</keyword>
<keyword evidence="8" id="KW-1133">Transmembrane helix</keyword>
<dbReference type="Gene3D" id="1.10.510.10">
    <property type="entry name" value="Transferase(Phosphotransferase) domain 1"/>
    <property type="match status" value="1"/>
</dbReference>
<dbReference type="PROSITE" id="PS50026">
    <property type="entry name" value="EGF_3"/>
    <property type="match status" value="1"/>
</dbReference>
<dbReference type="InterPro" id="IPR000742">
    <property type="entry name" value="EGF"/>
</dbReference>
<dbReference type="EC" id="2.7.11.1" evidence="1"/>
<dbReference type="Gene3D" id="3.30.200.20">
    <property type="entry name" value="Phosphorylase Kinase, domain 1"/>
    <property type="match status" value="1"/>
</dbReference>
<dbReference type="PROSITE" id="PS50927">
    <property type="entry name" value="BULB_LECTIN"/>
    <property type="match status" value="1"/>
</dbReference>
<feature type="domain" description="EGF-like" evidence="9">
    <location>
        <begin position="303"/>
        <end position="340"/>
    </location>
</feature>
<comment type="caution">
    <text evidence="7">Lacks conserved residue(s) required for the propagation of feature annotation.</text>
</comment>
<protein>
    <recommendedName>
        <fullName evidence="1">non-specific serine/threonine protein kinase</fullName>
        <ecNumber evidence="1">2.7.11.1</ecNumber>
    </recommendedName>
</protein>
<evidence type="ECO:0000259" key="9">
    <source>
        <dbReference type="PROSITE" id="PS50026"/>
    </source>
</evidence>
<dbReference type="PANTHER" id="PTHR32444">
    <property type="entry name" value="BULB-TYPE LECTIN DOMAIN-CONTAINING PROTEIN"/>
    <property type="match status" value="1"/>
</dbReference>
<feature type="transmembrane region" description="Helical" evidence="8">
    <location>
        <begin position="745"/>
        <end position="765"/>
    </location>
</feature>
<feature type="transmembrane region" description="Helical" evidence="8">
    <location>
        <begin position="674"/>
        <end position="700"/>
    </location>
</feature>
<dbReference type="PANTHER" id="PTHR32444:SF118">
    <property type="entry name" value="OS09G0551150 PROTEIN"/>
    <property type="match status" value="1"/>
</dbReference>
<keyword evidence="13" id="KW-1185">Reference proteome</keyword>
<keyword evidence="12" id="KW-0808">Transferase</keyword>
<sequence>MEQTNFTFTFNILFFLTTSFSFISLFPRVLHAGDTITFTQSLTNSHTLVSSAKKFELGFFTPASSTHTYLGIWYKYIPNPTIIWVANRDNPLVNSTGTLKFSNDRRNLVILNHRGSTIWSSSTSISPKPARKPVAQLLDSGNLVLKDLEKEEEEDGSYVWQSFDYPSDTLLPGMRLGWNFKTGLNRKLTSWRSNEDPSSGEYEYSVDPRGLPQLLLYKGKKKKNKKKVFRSGPWFAQQFKSDPVLMGNPVFKPIFVSDSDEVYYSYEIKDNVTSRFVLTQSGLIQHYSWNDLHSKWVSEFTVQGGHCDDYGICGAFGSCSSMEDSPMCKCLDGFEPRFPQEWKLLEFSKGCVRKDSDICGNNNGEGLFKKLAGMKLPDSQVFHTNSSMSIEECEAVCLKNCSCVAFAKLDIDLSGKGCVVWFGDLLDITEVSDYGQDLYIRVSASELGSNADDRKRKKLIIIPVVASVTSAMLVFLTWLIITKWRKNGAREPDIQLILNRPKSEVPSFEIAIIEAATNNFSVFNKIGEGGFGPVYKVLNLITFFPIYCSGYMPPEYALDGHFSFKSDVFSFGVLLLELLSGKKNKGFFHPDHKLNLLGHAWKLWIEEKALEVMDPLLEEEFCASMALRCIQVGLSCVQQNPEDRPKMSQVVLMLDSDDESVFCRSSFSCLLRVLFYNFLLWLAFLVVVSFLAVVVLVTAVSRVDLLARDSISEESLRSFANDCPTVDLGKVTYESLVYHPEAEDFFAALECLCPLLFHWGEGIVFRDLLKRVKAVNNIVSTTSAMVIVLPLFLENPFTFSYCVVGYPFAMSLLSFDGIGFLFFTYLVPNVWVYLRGFEEALVQTYVQYVASAHSAMVVYVDLVSSSEHLGALLGSPRGLQVSSSWEGQVPIVAATTQSVDDAVEGALLLRQPGKEPVEEEEPRKKARRAPLSLEVDNLPFSSLIEDILSTEQ</sequence>
<comment type="catalytic activity">
    <reaction evidence="6">
        <text>L-seryl-[protein] + ATP = O-phospho-L-seryl-[protein] + ADP + H(+)</text>
        <dbReference type="Rhea" id="RHEA:17989"/>
        <dbReference type="Rhea" id="RHEA-COMP:9863"/>
        <dbReference type="Rhea" id="RHEA-COMP:11604"/>
        <dbReference type="ChEBI" id="CHEBI:15378"/>
        <dbReference type="ChEBI" id="CHEBI:29999"/>
        <dbReference type="ChEBI" id="CHEBI:30616"/>
        <dbReference type="ChEBI" id="CHEBI:83421"/>
        <dbReference type="ChEBI" id="CHEBI:456216"/>
        <dbReference type="EC" id="2.7.11.1"/>
    </reaction>
</comment>
<dbReference type="Pfam" id="PF07714">
    <property type="entry name" value="PK_Tyr_Ser-Thr"/>
    <property type="match status" value="1"/>
</dbReference>
<dbReference type="InterPro" id="IPR001245">
    <property type="entry name" value="Ser-Thr/Tyr_kinase_cat_dom"/>
</dbReference>
<comment type="catalytic activity">
    <reaction evidence="5">
        <text>L-threonyl-[protein] + ATP = O-phospho-L-threonyl-[protein] + ADP + H(+)</text>
        <dbReference type="Rhea" id="RHEA:46608"/>
        <dbReference type="Rhea" id="RHEA-COMP:11060"/>
        <dbReference type="Rhea" id="RHEA-COMP:11605"/>
        <dbReference type="ChEBI" id="CHEBI:15378"/>
        <dbReference type="ChEBI" id="CHEBI:30013"/>
        <dbReference type="ChEBI" id="CHEBI:30616"/>
        <dbReference type="ChEBI" id="CHEBI:61977"/>
        <dbReference type="ChEBI" id="CHEBI:456216"/>
        <dbReference type="EC" id="2.7.11.1"/>
    </reaction>
</comment>
<dbReference type="Gene3D" id="3.50.4.10">
    <property type="entry name" value="Hepatocyte Growth Factor"/>
    <property type="match status" value="1"/>
</dbReference>
<evidence type="ECO:0000259" key="11">
    <source>
        <dbReference type="PROSITE" id="PS50948"/>
    </source>
</evidence>
<feature type="domain" description="Bulb-type lectin" evidence="10">
    <location>
        <begin position="33"/>
        <end position="158"/>
    </location>
</feature>
<feature type="transmembrane region" description="Helical" evidence="8">
    <location>
        <begin position="459"/>
        <end position="481"/>
    </location>
</feature>
<evidence type="ECO:0000256" key="8">
    <source>
        <dbReference type="SAM" id="Phobius"/>
    </source>
</evidence>
<keyword evidence="4" id="KW-0325">Glycoprotein</keyword>
<dbReference type="InterPro" id="IPR003609">
    <property type="entry name" value="Pan_app"/>
</dbReference>
<comment type="caution">
    <text evidence="12">The sequence shown here is derived from an EMBL/GenBank/DDBJ whole genome shotgun (WGS) entry which is preliminary data.</text>
</comment>
<keyword evidence="12" id="KW-0675">Receptor</keyword>
<evidence type="ECO:0000256" key="2">
    <source>
        <dbReference type="ARBA" id="ARBA00022729"/>
    </source>
</evidence>
<dbReference type="InterPro" id="IPR036426">
    <property type="entry name" value="Bulb-type_lectin_dom_sf"/>
</dbReference>
<feature type="transmembrane region" description="Helical" evidence="8">
    <location>
        <begin position="805"/>
        <end position="827"/>
    </location>
</feature>
<dbReference type="SUPFAM" id="SSF56112">
    <property type="entry name" value="Protein kinase-like (PK-like)"/>
    <property type="match status" value="2"/>
</dbReference>
<keyword evidence="8" id="KW-0472">Membrane</keyword>
<name>A0A834XAX0_9FABA</name>
<dbReference type="SMART" id="SM00473">
    <property type="entry name" value="PAN_AP"/>
    <property type="match status" value="1"/>
</dbReference>
<dbReference type="Gene3D" id="2.90.10.10">
    <property type="entry name" value="Bulb-type lectin domain"/>
    <property type="match status" value="1"/>
</dbReference>
<evidence type="ECO:0000256" key="4">
    <source>
        <dbReference type="ARBA" id="ARBA00023180"/>
    </source>
</evidence>
<feature type="domain" description="Apple" evidence="11">
    <location>
        <begin position="359"/>
        <end position="443"/>
    </location>
</feature>
<evidence type="ECO:0000256" key="1">
    <source>
        <dbReference type="ARBA" id="ARBA00012513"/>
    </source>
</evidence>
<dbReference type="GO" id="GO:0030246">
    <property type="term" value="F:carbohydrate binding"/>
    <property type="evidence" value="ECO:0007669"/>
    <property type="project" value="UniProtKB-KW"/>
</dbReference>
<dbReference type="Pfam" id="PF00954">
    <property type="entry name" value="S_locus_glycop"/>
    <property type="match status" value="1"/>
</dbReference>
<dbReference type="InterPro" id="IPR000858">
    <property type="entry name" value="S_locus_glycoprot_dom"/>
</dbReference>
<dbReference type="SUPFAM" id="SSF51110">
    <property type="entry name" value="alpha-D-mannose-specific plant lectins"/>
    <property type="match status" value="1"/>
</dbReference>
<dbReference type="SMART" id="SM00108">
    <property type="entry name" value="B_lectin"/>
    <property type="match status" value="1"/>
</dbReference>
<evidence type="ECO:0000256" key="5">
    <source>
        <dbReference type="ARBA" id="ARBA00047899"/>
    </source>
</evidence>
<dbReference type="CDD" id="cd01098">
    <property type="entry name" value="PAN_AP_plant"/>
    <property type="match status" value="1"/>
</dbReference>
<keyword evidence="12" id="KW-0418">Kinase</keyword>
<dbReference type="GO" id="GO:0004674">
    <property type="term" value="F:protein serine/threonine kinase activity"/>
    <property type="evidence" value="ECO:0007669"/>
    <property type="project" value="UniProtKB-EC"/>
</dbReference>
<keyword evidence="12" id="KW-0430">Lectin</keyword>
<dbReference type="AlphaFoldDB" id="A0A834XAX0"/>
<dbReference type="EMBL" id="JAAIUW010000002">
    <property type="protein sequence ID" value="KAF7842153.1"/>
    <property type="molecule type" value="Genomic_DNA"/>
</dbReference>
<dbReference type="GO" id="GO:0048544">
    <property type="term" value="P:recognition of pollen"/>
    <property type="evidence" value="ECO:0007669"/>
    <property type="project" value="InterPro"/>
</dbReference>
<dbReference type="OrthoDB" id="1910371at2759"/>